<proteinExistence type="predicted"/>
<feature type="non-terminal residue" evidence="1">
    <location>
        <position position="56"/>
    </location>
</feature>
<evidence type="ECO:0000313" key="1">
    <source>
        <dbReference type="EMBL" id="GAI86445.1"/>
    </source>
</evidence>
<sequence length="56" mass="6577">MKCILEKYIILMSEKSSTQGFVLFENSGWHGEFKNGKLFEMESPFTMKKLNDILTR</sequence>
<dbReference type="AlphaFoldDB" id="X1TFT0"/>
<accession>X1TFT0</accession>
<protein>
    <submittedName>
        <fullName evidence="1">Uncharacterized protein</fullName>
    </submittedName>
</protein>
<dbReference type="EMBL" id="BARW01008659">
    <property type="protein sequence ID" value="GAI86445.1"/>
    <property type="molecule type" value="Genomic_DNA"/>
</dbReference>
<organism evidence="1">
    <name type="scientific">marine sediment metagenome</name>
    <dbReference type="NCBI Taxonomy" id="412755"/>
    <lineage>
        <taxon>unclassified sequences</taxon>
        <taxon>metagenomes</taxon>
        <taxon>ecological metagenomes</taxon>
    </lineage>
</organism>
<comment type="caution">
    <text evidence="1">The sequence shown here is derived from an EMBL/GenBank/DDBJ whole genome shotgun (WGS) entry which is preliminary data.</text>
</comment>
<name>X1TFT0_9ZZZZ</name>
<reference evidence="1" key="1">
    <citation type="journal article" date="2014" name="Front. Microbiol.">
        <title>High frequency of phylogenetically diverse reductive dehalogenase-homologous genes in deep subseafloor sedimentary metagenomes.</title>
        <authorList>
            <person name="Kawai M."/>
            <person name="Futagami T."/>
            <person name="Toyoda A."/>
            <person name="Takaki Y."/>
            <person name="Nishi S."/>
            <person name="Hori S."/>
            <person name="Arai W."/>
            <person name="Tsubouchi T."/>
            <person name="Morono Y."/>
            <person name="Uchiyama I."/>
            <person name="Ito T."/>
            <person name="Fujiyama A."/>
            <person name="Inagaki F."/>
            <person name="Takami H."/>
        </authorList>
    </citation>
    <scope>NUCLEOTIDE SEQUENCE</scope>
    <source>
        <strain evidence="1">Expedition CK06-06</strain>
    </source>
</reference>
<gene>
    <name evidence="1" type="ORF">S12H4_17670</name>
</gene>